<dbReference type="Gramene" id="arahy.Tifrunner.gnm2.ann2.Ah12g332900.1">
    <property type="protein sequence ID" value="arahy.Tifrunner.gnm2.ann2.Ah12g332900.1-CDS"/>
    <property type="gene ID" value="arahy.Tifrunner.gnm2.ann2.Ah12g332900"/>
</dbReference>
<dbReference type="STRING" id="3818.A0A445AK81"/>
<comment type="similarity">
    <text evidence="1">Belongs to the bacterial ribosomal protein bTHX family.</text>
</comment>
<dbReference type="GO" id="GO:0032544">
    <property type="term" value="P:plastid translation"/>
    <property type="evidence" value="ECO:0007669"/>
    <property type="project" value="TreeGrafter"/>
</dbReference>
<dbReference type="GO" id="GO:0009536">
    <property type="term" value="C:plastid"/>
    <property type="evidence" value="ECO:0007669"/>
    <property type="project" value="TreeGrafter"/>
</dbReference>
<evidence type="ECO:0008006" key="7">
    <source>
        <dbReference type="Google" id="ProtNLM"/>
    </source>
</evidence>
<dbReference type="EMBL" id="SDMP01000012">
    <property type="protein sequence ID" value="RYR26842.1"/>
    <property type="molecule type" value="Genomic_DNA"/>
</dbReference>
<dbReference type="NCBIfam" id="TIGR04560">
    <property type="entry name" value="ribo_THX"/>
    <property type="match status" value="1"/>
</dbReference>
<dbReference type="PANTHER" id="PTHR34550:SF2">
    <property type="entry name" value="SMALL RIBOSOMAL SUBUNIT PROTEIN BTHXC"/>
    <property type="match status" value="1"/>
</dbReference>
<dbReference type="AlphaFoldDB" id="A0A445AK81"/>
<dbReference type="GO" id="GO:0005840">
    <property type="term" value="C:ribosome"/>
    <property type="evidence" value="ECO:0007669"/>
    <property type="project" value="UniProtKB-KW"/>
</dbReference>
<evidence type="ECO:0000313" key="6">
    <source>
        <dbReference type="Proteomes" id="UP000289738"/>
    </source>
</evidence>
<keyword evidence="6" id="KW-1185">Reference proteome</keyword>
<organism evidence="5 6">
    <name type="scientific">Arachis hypogaea</name>
    <name type="common">Peanut</name>
    <dbReference type="NCBI Taxonomy" id="3818"/>
    <lineage>
        <taxon>Eukaryota</taxon>
        <taxon>Viridiplantae</taxon>
        <taxon>Streptophyta</taxon>
        <taxon>Embryophyta</taxon>
        <taxon>Tracheophyta</taxon>
        <taxon>Spermatophyta</taxon>
        <taxon>Magnoliopsida</taxon>
        <taxon>eudicotyledons</taxon>
        <taxon>Gunneridae</taxon>
        <taxon>Pentapetalae</taxon>
        <taxon>rosids</taxon>
        <taxon>fabids</taxon>
        <taxon>Fabales</taxon>
        <taxon>Fabaceae</taxon>
        <taxon>Papilionoideae</taxon>
        <taxon>50 kb inversion clade</taxon>
        <taxon>dalbergioids sensu lato</taxon>
        <taxon>Dalbergieae</taxon>
        <taxon>Pterocarpus clade</taxon>
        <taxon>Arachis</taxon>
    </lineage>
</organism>
<name>A0A445AK81_ARAHY</name>
<dbReference type="OrthoDB" id="694979at2759"/>
<evidence type="ECO:0000313" key="5">
    <source>
        <dbReference type="EMBL" id="RYR26842.1"/>
    </source>
</evidence>
<feature type="compositionally biased region" description="Low complexity" evidence="4">
    <location>
        <begin position="15"/>
        <end position="60"/>
    </location>
</feature>
<dbReference type="GO" id="GO:1990904">
    <property type="term" value="C:ribonucleoprotein complex"/>
    <property type="evidence" value="ECO:0007669"/>
    <property type="project" value="UniProtKB-KW"/>
</dbReference>
<dbReference type="InterPro" id="IPR044695">
    <property type="entry name" value="Ribosomal_bTHXc/bTHXc_plant"/>
</dbReference>
<dbReference type="InterPro" id="IPR030826">
    <property type="entry name" value="Ribosomal_bTHX/bTHXc/bTHXm"/>
</dbReference>
<gene>
    <name evidence="5" type="ORF">Ahy_B02g061158</name>
</gene>
<dbReference type="SMR" id="A0A445AK81"/>
<proteinExistence type="inferred from homology"/>
<evidence type="ECO:0000256" key="3">
    <source>
        <dbReference type="ARBA" id="ARBA00023274"/>
    </source>
</evidence>
<sequence length="131" mass="14029">MVLSSAMASLLLASPPPLSTQLHTSSSSHLSFSHSQTLSSSPLFTSSVSVSHSATTSSSPSPIPSVYCGRGDKKTAKGKRFNHSFGNARPRDKKKGRGPPRLFAPPAPTKKDRFEDNEVVKIEIDESLFTS</sequence>
<dbReference type="Proteomes" id="UP000289738">
    <property type="component" value="Chromosome B02"/>
</dbReference>
<evidence type="ECO:0000256" key="4">
    <source>
        <dbReference type="SAM" id="MobiDB-lite"/>
    </source>
</evidence>
<accession>A0A445AK81</accession>
<evidence type="ECO:0000256" key="1">
    <source>
        <dbReference type="ARBA" id="ARBA00010834"/>
    </source>
</evidence>
<reference evidence="5 6" key="1">
    <citation type="submission" date="2019-01" db="EMBL/GenBank/DDBJ databases">
        <title>Sequencing of cultivated peanut Arachis hypogaea provides insights into genome evolution and oil improvement.</title>
        <authorList>
            <person name="Chen X."/>
        </authorList>
    </citation>
    <scope>NUCLEOTIDE SEQUENCE [LARGE SCALE GENOMIC DNA]</scope>
    <source>
        <strain evidence="6">cv. Fuhuasheng</strain>
        <tissue evidence="5">Leaves</tissue>
    </source>
</reference>
<evidence type="ECO:0000256" key="2">
    <source>
        <dbReference type="ARBA" id="ARBA00022980"/>
    </source>
</evidence>
<comment type="caution">
    <text evidence="5">The sequence shown here is derived from an EMBL/GenBank/DDBJ whole genome shotgun (WGS) entry which is preliminary data.</text>
</comment>
<keyword evidence="2" id="KW-0689">Ribosomal protein</keyword>
<keyword evidence="3" id="KW-0687">Ribonucleoprotein</keyword>
<protein>
    <recommendedName>
        <fullName evidence="7">30S ribosomal protein</fullName>
    </recommendedName>
</protein>
<feature type="region of interest" description="Disordered" evidence="4">
    <location>
        <begin position="15"/>
        <end position="113"/>
    </location>
</feature>
<dbReference type="Pfam" id="PF17067">
    <property type="entry name" value="RPS31"/>
    <property type="match status" value="1"/>
</dbReference>
<dbReference type="PANTHER" id="PTHR34550">
    <property type="entry name" value="30S RIBOSOMAL PROTEIN S31, CHLOROPLASTIC"/>
    <property type="match status" value="1"/>
</dbReference>